<organism evidence="1 2">
    <name type="scientific">Araneus ventricosus</name>
    <name type="common">Orbweaver spider</name>
    <name type="synonym">Epeira ventricosa</name>
    <dbReference type="NCBI Taxonomy" id="182803"/>
    <lineage>
        <taxon>Eukaryota</taxon>
        <taxon>Metazoa</taxon>
        <taxon>Ecdysozoa</taxon>
        <taxon>Arthropoda</taxon>
        <taxon>Chelicerata</taxon>
        <taxon>Arachnida</taxon>
        <taxon>Araneae</taxon>
        <taxon>Araneomorphae</taxon>
        <taxon>Entelegynae</taxon>
        <taxon>Araneoidea</taxon>
        <taxon>Araneidae</taxon>
        <taxon>Araneus</taxon>
    </lineage>
</organism>
<proteinExistence type="predicted"/>
<reference evidence="1 2" key="1">
    <citation type="journal article" date="2019" name="Sci. Rep.">
        <title>Orb-weaving spider Araneus ventricosus genome elucidates the spidroin gene catalogue.</title>
        <authorList>
            <person name="Kono N."/>
            <person name="Nakamura H."/>
            <person name="Ohtoshi R."/>
            <person name="Moran D.A.P."/>
            <person name="Shinohara A."/>
            <person name="Yoshida Y."/>
            <person name="Fujiwara M."/>
            <person name="Mori M."/>
            <person name="Tomita M."/>
            <person name="Arakawa K."/>
        </authorList>
    </citation>
    <scope>NUCLEOTIDE SEQUENCE [LARGE SCALE GENOMIC DNA]</scope>
</reference>
<dbReference type="OrthoDB" id="6434297at2759"/>
<comment type="caution">
    <text evidence="1">The sequence shown here is derived from an EMBL/GenBank/DDBJ whole genome shotgun (WGS) entry which is preliminary data.</text>
</comment>
<dbReference type="EMBL" id="BGPR01224031">
    <property type="protein sequence ID" value="GBN68382.1"/>
    <property type="molecule type" value="Genomic_DNA"/>
</dbReference>
<dbReference type="AlphaFoldDB" id="A0A4Y2QY94"/>
<name>A0A4Y2QY94_ARAVE</name>
<keyword evidence="2" id="KW-1185">Reference proteome</keyword>
<evidence type="ECO:0000313" key="1">
    <source>
        <dbReference type="EMBL" id="GBN68382.1"/>
    </source>
</evidence>
<evidence type="ECO:0000313" key="2">
    <source>
        <dbReference type="Proteomes" id="UP000499080"/>
    </source>
</evidence>
<gene>
    <name evidence="1" type="ORF">AVEN_82733_1</name>
</gene>
<protein>
    <submittedName>
        <fullName evidence="1">Uncharacterized protein</fullName>
    </submittedName>
</protein>
<dbReference type="Proteomes" id="UP000499080">
    <property type="component" value="Unassembled WGS sequence"/>
</dbReference>
<sequence length="98" mass="11736">MKSYEQILRRLAARPVRNIQFQLTSVTVQFEDGEECTEKFELPLRKFLITLQDVQFTRQERTPDCISAQLGYFKLHGWRSIEAVLFERDRYKFPTVFS</sequence>
<accession>A0A4Y2QY94</accession>